<evidence type="ECO:0000313" key="3">
    <source>
        <dbReference type="Proteomes" id="UP000236884"/>
    </source>
</evidence>
<evidence type="ECO:0000313" key="2">
    <source>
        <dbReference type="EMBL" id="BAT60955.1"/>
    </source>
</evidence>
<dbReference type="AlphaFoldDB" id="A0A0S3PYI0"/>
<feature type="region of interest" description="Disordered" evidence="1">
    <location>
        <begin position="143"/>
        <end position="168"/>
    </location>
</feature>
<gene>
    <name evidence="2" type="ORF">GJW-30_1_03505</name>
</gene>
<dbReference type="OrthoDB" id="8019289at2"/>
<feature type="compositionally biased region" description="Basic residues" evidence="1">
    <location>
        <begin position="149"/>
        <end position="159"/>
    </location>
</feature>
<dbReference type="Proteomes" id="UP000236884">
    <property type="component" value="Chromosome"/>
</dbReference>
<dbReference type="RefSeq" id="WP_096357602.1">
    <property type="nucleotide sequence ID" value="NZ_AP014946.1"/>
</dbReference>
<organism evidence="2 3">
    <name type="scientific">Variibacter gotjawalensis</name>
    <dbReference type="NCBI Taxonomy" id="1333996"/>
    <lineage>
        <taxon>Bacteria</taxon>
        <taxon>Pseudomonadati</taxon>
        <taxon>Pseudomonadota</taxon>
        <taxon>Alphaproteobacteria</taxon>
        <taxon>Hyphomicrobiales</taxon>
        <taxon>Nitrobacteraceae</taxon>
        <taxon>Variibacter</taxon>
    </lineage>
</organism>
<proteinExistence type="predicted"/>
<protein>
    <submittedName>
        <fullName evidence="2">Uncharacterized protein</fullName>
    </submittedName>
</protein>
<name>A0A0S3PYI0_9BRAD</name>
<dbReference type="KEGG" id="vgo:GJW-30_1_03505"/>
<reference evidence="2 3" key="1">
    <citation type="submission" date="2015-08" db="EMBL/GenBank/DDBJ databases">
        <title>Investigation of the bacterial diversity of lava forest soil.</title>
        <authorList>
            <person name="Lee J.S."/>
        </authorList>
    </citation>
    <scope>NUCLEOTIDE SEQUENCE [LARGE SCALE GENOMIC DNA]</scope>
    <source>
        <strain evidence="2 3">GJW-30</strain>
    </source>
</reference>
<dbReference type="EMBL" id="AP014946">
    <property type="protein sequence ID" value="BAT60955.1"/>
    <property type="molecule type" value="Genomic_DNA"/>
</dbReference>
<evidence type="ECO:0000256" key="1">
    <source>
        <dbReference type="SAM" id="MobiDB-lite"/>
    </source>
</evidence>
<accession>A0A0S3PYI0</accession>
<sequence length="168" mass="17428">MAVLEVTFDLRRAKALVLALVCLGATGCAGTDYTSALKPDFSWWSRSSPALQPVTASIPTQAPPDQLVGPNGACPEGVQPRGIAIGMTECELVRTAGPTQNIQLGQNERGERTATIVYQQGTAAGSYQFRSGILISVEAVAPPPATAKPARKPRAKPKPAAKPPGAPA</sequence>
<keyword evidence="3" id="KW-1185">Reference proteome</keyword>